<keyword evidence="1" id="KW-0808">Transferase</keyword>
<organism evidence="4">
    <name type="scientific">marine metagenome</name>
    <dbReference type="NCBI Taxonomy" id="408172"/>
    <lineage>
        <taxon>unclassified sequences</taxon>
        <taxon>metagenomes</taxon>
        <taxon>ecological metagenomes</taxon>
    </lineage>
</organism>
<dbReference type="InterPro" id="IPR000182">
    <property type="entry name" value="GNAT_dom"/>
</dbReference>
<evidence type="ECO:0000259" key="3">
    <source>
        <dbReference type="PROSITE" id="PS51186"/>
    </source>
</evidence>
<dbReference type="SUPFAM" id="SSF55729">
    <property type="entry name" value="Acyl-CoA N-acyltransferases (Nat)"/>
    <property type="match status" value="1"/>
</dbReference>
<dbReference type="PANTHER" id="PTHR43877">
    <property type="entry name" value="AMINOALKYLPHOSPHONATE N-ACETYLTRANSFERASE-RELATED-RELATED"/>
    <property type="match status" value="1"/>
</dbReference>
<name>A0A381PD01_9ZZZZ</name>
<evidence type="ECO:0000256" key="2">
    <source>
        <dbReference type="ARBA" id="ARBA00023315"/>
    </source>
</evidence>
<protein>
    <recommendedName>
        <fullName evidence="3">N-acetyltransferase domain-containing protein</fullName>
    </recommendedName>
</protein>
<dbReference type="EMBL" id="UINC01000945">
    <property type="protein sequence ID" value="SUZ64871.1"/>
    <property type="molecule type" value="Genomic_DNA"/>
</dbReference>
<dbReference type="GO" id="GO:0016747">
    <property type="term" value="F:acyltransferase activity, transferring groups other than amino-acyl groups"/>
    <property type="evidence" value="ECO:0007669"/>
    <property type="project" value="InterPro"/>
</dbReference>
<evidence type="ECO:0000313" key="4">
    <source>
        <dbReference type="EMBL" id="SUZ64871.1"/>
    </source>
</evidence>
<dbReference type="CDD" id="cd04301">
    <property type="entry name" value="NAT_SF"/>
    <property type="match status" value="1"/>
</dbReference>
<proteinExistence type="predicted"/>
<dbReference type="PROSITE" id="PS51186">
    <property type="entry name" value="GNAT"/>
    <property type="match status" value="1"/>
</dbReference>
<dbReference type="PANTHER" id="PTHR43877:SF2">
    <property type="entry name" value="AMINOALKYLPHOSPHONATE N-ACETYLTRANSFERASE-RELATED"/>
    <property type="match status" value="1"/>
</dbReference>
<dbReference type="InterPro" id="IPR050832">
    <property type="entry name" value="Bact_Acetyltransf"/>
</dbReference>
<dbReference type="Pfam" id="PF00583">
    <property type="entry name" value="Acetyltransf_1"/>
    <property type="match status" value="1"/>
</dbReference>
<sequence length="143" mass="16887">MISQNIFQWNEHYPNIEIFEEDVKNETLFVIEVDSKVVGCICISTVIDDVYKKVKWLTLTNKNIYLHRLAVHPDFQGQGLALKLMDFAEHLTLKKGFESIRLDTFSGNSKNNKFYKLQGYTKLEKIFYRKQSDIPFHCYEKVL</sequence>
<gene>
    <name evidence="4" type="ORF">METZ01_LOCUS17725</name>
</gene>
<dbReference type="AlphaFoldDB" id="A0A381PD01"/>
<reference evidence="4" key="1">
    <citation type="submission" date="2018-05" db="EMBL/GenBank/DDBJ databases">
        <authorList>
            <person name="Lanie J.A."/>
            <person name="Ng W.-L."/>
            <person name="Kazmierczak K.M."/>
            <person name="Andrzejewski T.M."/>
            <person name="Davidsen T.M."/>
            <person name="Wayne K.J."/>
            <person name="Tettelin H."/>
            <person name="Glass J.I."/>
            <person name="Rusch D."/>
            <person name="Podicherti R."/>
            <person name="Tsui H.-C.T."/>
            <person name="Winkler M.E."/>
        </authorList>
    </citation>
    <scope>NUCLEOTIDE SEQUENCE</scope>
</reference>
<dbReference type="Gene3D" id="3.40.630.30">
    <property type="match status" value="1"/>
</dbReference>
<keyword evidence="2" id="KW-0012">Acyltransferase</keyword>
<dbReference type="InterPro" id="IPR016181">
    <property type="entry name" value="Acyl_CoA_acyltransferase"/>
</dbReference>
<evidence type="ECO:0000256" key="1">
    <source>
        <dbReference type="ARBA" id="ARBA00022679"/>
    </source>
</evidence>
<accession>A0A381PD01</accession>
<feature type="domain" description="N-acetyltransferase" evidence="3">
    <location>
        <begin position="1"/>
        <end position="143"/>
    </location>
</feature>